<dbReference type="Pfam" id="PF00406">
    <property type="entry name" value="ADK"/>
    <property type="match status" value="1"/>
</dbReference>
<keyword evidence="3 5" id="KW-0547">Nucleotide-binding</keyword>
<comment type="similarity">
    <text evidence="5 6">Belongs to the adenylate kinase family.</text>
</comment>
<feature type="binding site" evidence="5">
    <location>
        <position position="125"/>
    </location>
    <ligand>
        <name>AMP</name>
        <dbReference type="ChEBI" id="CHEBI:456215"/>
    </ligand>
</feature>
<dbReference type="Proteomes" id="UP000177418">
    <property type="component" value="Unassembled WGS sequence"/>
</dbReference>
<evidence type="ECO:0000313" key="9">
    <source>
        <dbReference type="Proteomes" id="UP000177418"/>
    </source>
</evidence>
<proteinExistence type="inferred from homology"/>
<feature type="binding site" evidence="5">
    <location>
        <position position="136"/>
    </location>
    <ligand>
        <name>AMP</name>
        <dbReference type="ChEBI" id="CHEBI:456215"/>
    </ligand>
</feature>
<feature type="region of interest" description="NMP" evidence="5">
    <location>
        <begin position="30"/>
        <end position="59"/>
    </location>
</feature>
<dbReference type="HAMAP" id="MF_00235">
    <property type="entry name" value="Adenylate_kinase_Adk"/>
    <property type="match status" value="1"/>
</dbReference>
<evidence type="ECO:0000256" key="7">
    <source>
        <dbReference type="RuleBase" id="RU003331"/>
    </source>
</evidence>
<feature type="binding site" evidence="5">
    <location>
        <position position="164"/>
    </location>
    <ligand>
        <name>ATP</name>
        <dbReference type="ChEBI" id="CHEBI:30616"/>
    </ligand>
</feature>
<feature type="binding site" evidence="5">
    <location>
        <begin position="85"/>
        <end position="88"/>
    </location>
    <ligand>
        <name>AMP</name>
        <dbReference type="ChEBI" id="CHEBI:456215"/>
    </ligand>
</feature>
<feature type="binding site" evidence="5">
    <location>
        <position position="31"/>
    </location>
    <ligand>
        <name>AMP</name>
        <dbReference type="ChEBI" id="CHEBI:456215"/>
    </ligand>
</feature>
<dbReference type="GO" id="GO:0005524">
    <property type="term" value="F:ATP binding"/>
    <property type="evidence" value="ECO:0007669"/>
    <property type="project" value="UniProtKB-UniRule"/>
</dbReference>
<keyword evidence="5" id="KW-0963">Cytoplasm</keyword>
<sequence length="183" mass="20925">MKLILIGMPGSGKSTQGNLLSKELNIPYLSTGDIFRTLSKEPTPTGRYIKEIIDKGSLIPDDKTIQIVTEYLSRSDYKDGYILDGFPRTSIQAMNFKDNIDYVLYLSIDDVESLNRLLKRQDKLRQDDTVNTIKKRIEIFHKQTQPVLDFYKPKGLLQIVDGSKSIEGIHQVIIDILKNIHEI</sequence>
<gene>
    <name evidence="5" type="primary">adk</name>
    <name evidence="8" type="ORF">A3H78_03360</name>
</gene>
<dbReference type="AlphaFoldDB" id="A0A1F7JCK6"/>
<keyword evidence="5 7" id="KW-0067">ATP-binding</keyword>
<protein>
    <recommendedName>
        <fullName evidence="5 7">Adenylate kinase</fullName>
        <shortName evidence="5">AK</shortName>
        <ecNumber evidence="5 7">2.7.4.3</ecNumber>
    </recommendedName>
    <alternativeName>
        <fullName evidence="5">ATP-AMP transphosphorylase</fullName>
    </alternativeName>
    <alternativeName>
        <fullName evidence="5">ATP:AMP phosphotransferase</fullName>
    </alternativeName>
    <alternativeName>
        <fullName evidence="5">Adenylate monophosphate kinase</fullName>
    </alternativeName>
</protein>
<name>A0A1F7JCK6_9BACT</name>
<dbReference type="GO" id="GO:0004017">
    <property type="term" value="F:AMP kinase activity"/>
    <property type="evidence" value="ECO:0007669"/>
    <property type="project" value="UniProtKB-UniRule"/>
</dbReference>
<dbReference type="GO" id="GO:0044209">
    <property type="term" value="P:AMP salvage"/>
    <property type="evidence" value="ECO:0007669"/>
    <property type="project" value="UniProtKB-UniRule"/>
</dbReference>
<evidence type="ECO:0000256" key="2">
    <source>
        <dbReference type="ARBA" id="ARBA00022727"/>
    </source>
</evidence>
<feature type="binding site" evidence="5">
    <location>
        <position position="120"/>
    </location>
    <ligand>
        <name>ATP</name>
        <dbReference type="ChEBI" id="CHEBI:30616"/>
    </ligand>
</feature>
<comment type="pathway">
    <text evidence="5">Purine metabolism; AMP biosynthesis via salvage pathway; AMP from ADP: step 1/1.</text>
</comment>
<dbReference type="PANTHER" id="PTHR23359">
    <property type="entry name" value="NUCLEOTIDE KINASE"/>
    <property type="match status" value="1"/>
</dbReference>
<comment type="catalytic activity">
    <reaction evidence="5 7">
        <text>AMP + ATP = 2 ADP</text>
        <dbReference type="Rhea" id="RHEA:12973"/>
        <dbReference type="ChEBI" id="CHEBI:30616"/>
        <dbReference type="ChEBI" id="CHEBI:456215"/>
        <dbReference type="ChEBI" id="CHEBI:456216"/>
        <dbReference type="EC" id="2.7.4.3"/>
    </reaction>
</comment>
<feature type="binding site" evidence="5">
    <location>
        <position position="36"/>
    </location>
    <ligand>
        <name>AMP</name>
        <dbReference type="ChEBI" id="CHEBI:456215"/>
    </ligand>
</feature>
<dbReference type="CDD" id="cd01428">
    <property type="entry name" value="ADK"/>
    <property type="match status" value="1"/>
</dbReference>
<evidence type="ECO:0000256" key="3">
    <source>
        <dbReference type="ARBA" id="ARBA00022741"/>
    </source>
</evidence>
<dbReference type="EMBL" id="MGAV01000021">
    <property type="protein sequence ID" value="OGK53315.1"/>
    <property type="molecule type" value="Genomic_DNA"/>
</dbReference>
<comment type="subunit">
    <text evidence="5 7">Monomer.</text>
</comment>
<dbReference type="EC" id="2.7.4.3" evidence="5 7"/>
<evidence type="ECO:0000256" key="5">
    <source>
        <dbReference type="HAMAP-Rule" id="MF_00235"/>
    </source>
</evidence>
<accession>A0A1F7JCK6</accession>
<feature type="binding site" evidence="5">
    <location>
        <begin position="57"/>
        <end position="59"/>
    </location>
    <ligand>
        <name>AMP</name>
        <dbReference type="ChEBI" id="CHEBI:456215"/>
    </ligand>
</feature>
<dbReference type="InterPro" id="IPR033690">
    <property type="entry name" value="Adenylat_kinase_CS"/>
</dbReference>
<comment type="domain">
    <text evidence="5">Consists of three domains, a large central CORE domain and two small peripheral domains, NMPbind and LID, which undergo movements during catalysis. The LID domain closes over the site of phosphoryl transfer upon ATP binding. Assembling and dissambling the active center during each catalytic cycle provides an effective means to prevent ATP hydrolysis.</text>
</comment>
<dbReference type="SUPFAM" id="SSF52540">
    <property type="entry name" value="P-loop containing nucleoside triphosphate hydrolases"/>
    <property type="match status" value="1"/>
</dbReference>
<dbReference type="GO" id="GO:0005737">
    <property type="term" value="C:cytoplasm"/>
    <property type="evidence" value="ECO:0007669"/>
    <property type="project" value="UniProtKB-SubCell"/>
</dbReference>
<keyword evidence="1 5" id="KW-0808">Transferase</keyword>
<dbReference type="InterPro" id="IPR000850">
    <property type="entry name" value="Adenylat/UMP-CMP_kin"/>
</dbReference>
<feature type="binding site" evidence="5">
    <location>
        <begin position="10"/>
        <end position="15"/>
    </location>
    <ligand>
        <name>ATP</name>
        <dbReference type="ChEBI" id="CHEBI:30616"/>
    </ligand>
</feature>
<comment type="caution">
    <text evidence="8">The sequence shown here is derived from an EMBL/GenBank/DDBJ whole genome shotgun (WGS) entry which is preliminary data.</text>
</comment>
<dbReference type="Gene3D" id="3.40.50.300">
    <property type="entry name" value="P-loop containing nucleotide triphosphate hydrolases"/>
    <property type="match status" value="1"/>
</dbReference>
<dbReference type="PROSITE" id="PS00113">
    <property type="entry name" value="ADENYLATE_KINASE"/>
    <property type="match status" value="1"/>
</dbReference>
<dbReference type="UniPathway" id="UPA00588">
    <property type="reaction ID" value="UER00649"/>
</dbReference>
<dbReference type="PRINTS" id="PR00094">
    <property type="entry name" value="ADENYLTKNASE"/>
</dbReference>
<dbReference type="InterPro" id="IPR027417">
    <property type="entry name" value="P-loop_NTPase"/>
</dbReference>
<feature type="binding site" evidence="5">
    <location>
        <position position="92"/>
    </location>
    <ligand>
        <name>AMP</name>
        <dbReference type="ChEBI" id="CHEBI:456215"/>
    </ligand>
</feature>
<comment type="caution">
    <text evidence="5">Lacks conserved residue(s) required for the propagation of feature annotation.</text>
</comment>
<comment type="subcellular location">
    <subcellularLocation>
        <location evidence="5 7">Cytoplasm</location>
    </subcellularLocation>
</comment>
<reference evidence="8 9" key="1">
    <citation type="journal article" date="2016" name="Nat. Commun.">
        <title>Thousands of microbial genomes shed light on interconnected biogeochemical processes in an aquifer system.</title>
        <authorList>
            <person name="Anantharaman K."/>
            <person name="Brown C.T."/>
            <person name="Hug L.A."/>
            <person name="Sharon I."/>
            <person name="Castelle C.J."/>
            <person name="Probst A.J."/>
            <person name="Thomas B.C."/>
            <person name="Singh A."/>
            <person name="Wilkins M.J."/>
            <person name="Karaoz U."/>
            <person name="Brodie E.L."/>
            <person name="Williams K.H."/>
            <person name="Hubbard S.S."/>
            <person name="Banfield J.F."/>
        </authorList>
    </citation>
    <scope>NUCLEOTIDE SEQUENCE [LARGE SCALE GENOMIC DNA]</scope>
</reference>
<comment type="function">
    <text evidence="5">Catalyzes the reversible transfer of the terminal phosphate group between ATP and AMP. Plays an important role in cellular energy homeostasis and in adenine nucleotide metabolism.</text>
</comment>
<evidence type="ECO:0000256" key="4">
    <source>
        <dbReference type="ARBA" id="ARBA00022777"/>
    </source>
</evidence>
<keyword evidence="4 5" id="KW-0418">Kinase</keyword>
<evidence type="ECO:0000256" key="1">
    <source>
        <dbReference type="ARBA" id="ARBA00022679"/>
    </source>
</evidence>
<keyword evidence="2 5" id="KW-0545">Nucleotide biosynthesis</keyword>
<evidence type="ECO:0000313" key="8">
    <source>
        <dbReference type="EMBL" id="OGK53315.1"/>
    </source>
</evidence>
<organism evidence="8 9">
    <name type="scientific">Candidatus Roizmanbacteria bacterium RIFCSPLOWO2_02_FULL_36_11</name>
    <dbReference type="NCBI Taxonomy" id="1802071"/>
    <lineage>
        <taxon>Bacteria</taxon>
        <taxon>Candidatus Roizmaniibacteriota</taxon>
    </lineage>
</organism>
<evidence type="ECO:0000256" key="6">
    <source>
        <dbReference type="RuleBase" id="RU003330"/>
    </source>
</evidence>